<keyword evidence="15" id="KW-1185">Reference proteome</keyword>
<dbReference type="InterPro" id="IPR003385">
    <property type="entry name" value="Glyco_hydro_77"/>
</dbReference>
<evidence type="ECO:0000256" key="9">
    <source>
        <dbReference type="ARBA" id="ARBA00031501"/>
    </source>
</evidence>
<comment type="similarity">
    <text evidence="2 10">Belongs to the disproportionating enzyme family.</text>
</comment>
<dbReference type="GO" id="GO:0004134">
    <property type="term" value="F:4-alpha-glucanotransferase activity"/>
    <property type="evidence" value="ECO:0007669"/>
    <property type="project" value="UniProtKB-EC"/>
</dbReference>
<keyword evidence="6 10" id="KW-0808">Transferase</keyword>
<reference evidence="13 15" key="1">
    <citation type="journal article" date="2016" name="Plant Dis.">
        <title>Improved production of propionic acid using genome shuffling.</title>
        <authorList>
            <person name="Luna-Flores C.H."/>
            <person name="Palfreyman R.W."/>
            <person name="Kromer J.O."/>
            <person name="Nielsen L.K."/>
            <person name="Marcellin E."/>
        </authorList>
    </citation>
    <scope>NUCLEOTIDE SEQUENCE [LARGE SCALE GENOMIC DNA]</scope>
    <source>
        <strain evidence="13 15">F3E8</strain>
    </source>
</reference>
<dbReference type="SUPFAM" id="SSF51445">
    <property type="entry name" value="(Trans)glycosidases"/>
    <property type="match status" value="1"/>
</dbReference>
<evidence type="ECO:0000256" key="1">
    <source>
        <dbReference type="ARBA" id="ARBA00000439"/>
    </source>
</evidence>
<evidence type="ECO:0000256" key="7">
    <source>
        <dbReference type="ARBA" id="ARBA00023277"/>
    </source>
</evidence>
<dbReference type="EC" id="2.4.1.25" evidence="3 10"/>
<dbReference type="AlphaFoldDB" id="A0AAC8YDW8"/>
<proteinExistence type="inferred from homology"/>
<name>A0AAC8YDW8_9ACTN</name>
<feature type="domain" description="MalQ N-terminal beta-sandwich" evidence="11">
    <location>
        <begin position="69"/>
        <end position="159"/>
    </location>
</feature>
<sequence>MPLTDPALVALAEHFGVARSFTDWKGRQTFVDDETIRAVLGGLGIDAGTPEKAEQALVAVEERPWRRTLPPCTVLRQGQEGRIDVHLPAGQQVEVSIELEDGRSRSCWQVDNWNPDRQIDGRQVGEATFGIPSDLPLGYHTVVAGTVDRRSTASLIVTPSWVGLPAAMESRRVWGYATQIYSVRSHNSWGMGDLTDLADLCTWSATQGADYLLINPLHAAEVVPPMEPSPYLPSSRLFLNPVYVRPELIPEYQDLDDAARDHARALRVEAVGNDTAAERIDRDRTWTRKRPVLEEIHRTGLGPARRMAFRAFRRLRGSRLSDFAAWCAISEVHGSNWKLWPEPLQHPGSREVAAFVASHASRVDFYEWLQWIAEQQLSAADRAGRDSGMALGLICDLAVGVSGCGADTWMLPNLFAEGVSVGSPPDQFNQAGQDWGQPPMRPDVLAEMAYRPFREMVAGALRHAGGLRMDHIMGLFRLWWVPLGLGPRKGAYVRYDHEAMVGILALEAYRAGALVIGEDLGTVEPWVRDYLRDRGLFGTSVMWFELDGAGRPLAPEQWREYALSSVTTHDLPPTIGYLAGDHVELRHRLGLLTESVDSERAQAVAEREQWVQELQNRGALASACPTDEEIVVAMHRLLTWTPSRILNATLTDAVGDRRTQNLPGTVNEYPNWRVPLSGPDGRPMWLEDLYVDQRAARIADVLNGN</sequence>
<evidence type="ECO:0000313" key="14">
    <source>
        <dbReference type="Proteomes" id="UP000075221"/>
    </source>
</evidence>
<evidence type="ECO:0000313" key="15">
    <source>
        <dbReference type="Proteomes" id="UP000178666"/>
    </source>
</evidence>
<evidence type="ECO:0000259" key="11">
    <source>
        <dbReference type="Pfam" id="PF21226"/>
    </source>
</evidence>
<evidence type="ECO:0000256" key="2">
    <source>
        <dbReference type="ARBA" id="ARBA00005684"/>
    </source>
</evidence>
<dbReference type="PANTHER" id="PTHR32438">
    <property type="entry name" value="4-ALPHA-GLUCANOTRANSFERASE DPE1, CHLOROPLASTIC/AMYLOPLASTIC"/>
    <property type="match status" value="1"/>
</dbReference>
<dbReference type="Proteomes" id="UP000178666">
    <property type="component" value="Chromosome"/>
</dbReference>
<dbReference type="InterPro" id="IPR048458">
    <property type="entry name" value="MalQ_N"/>
</dbReference>
<evidence type="ECO:0000313" key="13">
    <source>
        <dbReference type="EMBL" id="AOZ46425.1"/>
    </source>
</evidence>
<evidence type="ECO:0000256" key="3">
    <source>
        <dbReference type="ARBA" id="ARBA00012560"/>
    </source>
</evidence>
<evidence type="ECO:0000256" key="6">
    <source>
        <dbReference type="ARBA" id="ARBA00022679"/>
    </source>
</evidence>
<keyword evidence="5 10" id="KW-0328">Glycosyltransferase</keyword>
<accession>A0AAC8YDW8</accession>
<dbReference type="Pfam" id="PF02446">
    <property type="entry name" value="Glyco_hydro_77"/>
    <property type="match status" value="1"/>
</dbReference>
<dbReference type="NCBIfam" id="TIGR00217">
    <property type="entry name" value="malQ"/>
    <property type="match status" value="1"/>
</dbReference>
<comment type="catalytic activity">
    <reaction evidence="1 10">
        <text>Transfers a segment of a (1-&gt;4)-alpha-D-glucan to a new position in an acceptor, which may be glucose or a (1-&gt;4)-alpha-D-glucan.</text>
        <dbReference type="EC" id="2.4.1.25"/>
    </reaction>
</comment>
<dbReference type="PANTHER" id="PTHR32438:SF5">
    <property type="entry name" value="4-ALPHA-GLUCANOTRANSFERASE DPE1, CHLOROPLASTIC_AMYLOPLASTIC"/>
    <property type="match status" value="1"/>
</dbReference>
<dbReference type="InterPro" id="IPR017853">
    <property type="entry name" value="GH"/>
</dbReference>
<dbReference type="EMBL" id="CP014352">
    <property type="protein sequence ID" value="AMS04941.1"/>
    <property type="molecule type" value="Genomic_DNA"/>
</dbReference>
<evidence type="ECO:0000256" key="10">
    <source>
        <dbReference type="RuleBase" id="RU361207"/>
    </source>
</evidence>
<gene>
    <name evidence="13" type="ORF">A8L58_06605</name>
    <name evidence="12" type="ORF">AXH35_05140</name>
</gene>
<evidence type="ECO:0000256" key="8">
    <source>
        <dbReference type="ARBA" id="ARBA00031423"/>
    </source>
</evidence>
<reference evidence="12 14" key="2">
    <citation type="submission" date="2016-02" db="EMBL/GenBank/DDBJ databases">
        <title>Complete Genome Sequence of Propionibacterium acidipropionici ATCC 55737.</title>
        <authorList>
            <person name="Luna Flores C.H."/>
            <person name="Nielsen L.K."/>
            <person name="Marcellin E."/>
        </authorList>
    </citation>
    <scope>NUCLEOTIDE SEQUENCE [LARGE SCALE GENOMIC DNA]</scope>
    <source>
        <strain evidence="12 14">ATCC 55737</strain>
    </source>
</reference>
<evidence type="ECO:0000313" key="12">
    <source>
        <dbReference type="EMBL" id="AMS04941.1"/>
    </source>
</evidence>
<dbReference type="RefSeq" id="WP_062819258.1">
    <property type="nucleotide sequence ID" value="NZ_CP014352.1"/>
</dbReference>
<evidence type="ECO:0000256" key="4">
    <source>
        <dbReference type="ARBA" id="ARBA00020295"/>
    </source>
</evidence>
<protein>
    <recommendedName>
        <fullName evidence="4 10">4-alpha-glucanotransferase</fullName>
        <ecNumber evidence="3 10">2.4.1.25</ecNumber>
    </recommendedName>
    <alternativeName>
        <fullName evidence="8 10">Amylomaltase</fullName>
    </alternativeName>
    <alternativeName>
        <fullName evidence="9 10">Disproportionating enzyme</fullName>
    </alternativeName>
</protein>
<organism evidence="12 14">
    <name type="scientific">Acidipropionibacterium acidipropionici</name>
    <dbReference type="NCBI Taxonomy" id="1748"/>
    <lineage>
        <taxon>Bacteria</taxon>
        <taxon>Bacillati</taxon>
        <taxon>Actinomycetota</taxon>
        <taxon>Actinomycetes</taxon>
        <taxon>Propionibacteriales</taxon>
        <taxon>Propionibacteriaceae</taxon>
        <taxon>Acidipropionibacterium</taxon>
    </lineage>
</organism>
<dbReference type="Gene3D" id="3.20.20.80">
    <property type="entry name" value="Glycosidases"/>
    <property type="match status" value="1"/>
</dbReference>
<evidence type="ECO:0000256" key="5">
    <source>
        <dbReference type="ARBA" id="ARBA00022676"/>
    </source>
</evidence>
<dbReference type="Proteomes" id="UP000075221">
    <property type="component" value="Chromosome"/>
</dbReference>
<keyword evidence="7 10" id="KW-0119">Carbohydrate metabolism</keyword>
<dbReference type="EMBL" id="CP015970">
    <property type="protein sequence ID" value="AOZ46425.1"/>
    <property type="molecule type" value="Genomic_DNA"/>
</dbReference>
<dbReference type="GO" id="GO:0005975">
    <property type="term" value="P:carbohydrate metabolic process"/>
    <property type="evidence" value="ECO:0007669"/>
    <property type="project" value="InterPro"/>
</dbReference>
<dbReference type="Pfam" id="PF21226">
    <property type="entry name" value="MalQ_N"/>
    <property type="match status" value="1"/>
</dbReference>